<dbReference type="InterPro" id="IPR011991">
    <property type="entry name" value="ArsR-like_HTH"/>
</dbReference>
<dbReference type="SUPFAM" id="SSF46785">
    <property type="entry name" value="Winged helix' DNA-binding domain"/>
    <property type="match status" value="1"/>
</dbReference>
<dbReference type="Gene3D" id="1.10.10.10">
    <property type="entry name" value="Winged helix-like DNA-binding domain superfamily/Winged helix DNA-binding domain"/>
    <property type="match status" value="1"/>
</dbReference>
<dbReference type="RefSeq" id="WP_179540359.1">
    <property type="nucleotide sequence ID" value="NZ_BAAALL010000010.1"/>
</dbReference>
<dbReference type="InterPro" id="IPR001034">
    <property type="entry name" value="DeoR_HTH"/>
</dbReference>
<evidence type="ECO:0000256" key="1">
    <source>
        <dbReference type="ARBA" id="ARBA00023015"/>
    </source>
</evidence>
<evidence type="ECO:0000256" key="2">
    <source>
        <dbReference type="ARBA" id="ARBA00023125"/>
    </source>
</evidence>
<dbReference type="Proteomes" id="UP000535437">
    <property type="component" value="Unassembled WGS sequence"/>
</dbReference>
<keyword evidence="1" id="KW-0805">Transcription regulation</keyword>
<comment type="caution">
    <text evidence="5">The sequence shown here is derived from an EMBL/GenBank/DDBJ whole genome shotgun (WGS) entry which is preliminary data.</text>
</comment>
<protein>
    <submittedName>
        <fullName evidence="5">Putative DNA-binding transcriptional regulator YafY</fullName>
    </submittedName>
</protein>
<dbReference type="PANTHER" id="PTHR34580:SF3">
    <property type="entry name" value="PROTEIN PAFB"/>
    <property type="match status" value="1"/>
</dbReference>
<dbReference type="InterPro" id="IPR018356">
    <property type="entry name" value="Tscrpt_reg_HTH_DeoR_CS"/>
</dbReference>
<dbReference type="Pfam" id="PF13280">
    <property type="entry name" value="WYL"/>
    <property type="match status" value="1"/>
</dbReference>
<dbReference type="InterPro" id="IPR026881">
    <property type="entry name" value="WYL_dom"/>
</dbReference>
<dbReference type="CDD" id="cd00090">
    <property type="entry name" value="HTH_ARSR"/>
    <property type="match status" value="1"/>
</dbReference>
<dbReference type="InterPro" id="IPR051534">
    <property type="entry name" value="CBASS_pafABC_assoc_protein"/>
</dbReference>
<dbReference type="Pfam" id="PF25583">
    <property type="entry name" value="WCX"/>
    <property type="match status" value="1"/>
</dbReference>
<evidence type="ECO:0000313" key="5">
    <source>
        <dbReference type="EMBL" id="NYJ76792.1"/>
    </source>
</evidence>
<reference evidence="5 6" key="1">
    <citation type="submission" date="2020-07" db="EMBL/GenBank/DDBJ databases">
        <title>Sequencing the genomes of 1000 actinobacteria strains.</title>
        <authorList>
            <person name="Klenk H.-P."/>
        </authorList>
    </citation>
    <scope>NUCLEOTIDE SEQUENCE [LARGE SCALE GENOMIC DNA]</scope>
    <source>
        <strain evidence="5 6">DSM 15475</strain>
    </source>
</reference>
<dbReference type="EMBL" id="JACCFY010000001">
    <property type="protein sequence ID" value="NYJ76792.1"/>
    <property type="molecule type" value="Genomic_DNA"/>
</dbReference>
<name>A0A7Z0KAN4_9MICC</name>
<dbReference type="GO" id="GO:0003677">
    <property type="term" value="F:DNA binding"/>
    <property type="evidence" value="ECO:0007669"/>
    <property type="project" value="UniProtKB-KW"/>
</dbReference>
<dbReference type="PIRSF" id="PIRSF016838">
    <property type="entry name" value="PafC"/>
    <property type="match status" value="1"/>
</dbReference>
<keyword evidence="2 5" id="KW-0238">DNA-binding</keyword>
<proteinExistence type="predicted"/>
<dbReference type="InterPro" id="IPR057727">
    <property type="entry name" value="WCX_dom"/>
</dbReference>
<dbReference type="Pfam" id="PF08279">
    <property type="entry name" value="HTH_11"/>
    <property type="match status" value="1"/>
</dbReference>
<evidence type="ECO:0000259" key="4">
    <source>
        <dbReference type="PROSITE" id="PS51000"/>
    </source>
</evidence>
<dbReference type="PANTHER" id="PTHR34580">
    <property type="match status" value="1"/>
</dbReference>
<dbReference type="GO" id="GO:0003700">
    <property type="term" value="F:DNA-binding transcription factor activity"/>
    <property type="evidence" value="ECO:0007669"/>
    <property type="project" value="InterPro"/>
</dbReference>
<gene>
    <name evidence="5" type="ORF">HNR09_000203</name>
</gene>
<dbReference type="InterPro" id="IPR028349">
    <property type="entry name" value="PafC-like"/>
</dbReference>
<evidence type="ECO:0000313" key="6">
    <source>
        <dbReference type="Proteomes" id="UP000535437"/>
    </source>
</evidence>
<feature type="domain" description="HTH deoR-type" evidence="4">
    <location>
        <begin position="8"/>
        <end position="63"/>
    </location>
</feature>
<evidence type="ECO:0000256" key="3">
    <source>
        <dbReference type="ARBA" id="ARBA00023163"/>
    </source>
</evidence>
<dbReference type="PROSITE" id="PS51000">
    <property type="entry name" value="HTH_DEOR_2"/>
    <property type="match status" value="1"/>
</dbReference>
<sequence>MASDTTDPTRRALQILGFMQARSSASAEEIAERLGVTTRTVRRDVQRLRDLGYGIESTAGQGGGYRLVAGSNRPVLVLEPEEASAVVLGLAHLTDLGLSGLEDAALSALAKVSRTMPPQVSAAAEKVRRGTAVVGARDAQTPVEHVALLAEAAAERRTVTFSHRREGSPRDRRADPYRVVSFAGRWYLFAWCHLRQDWRTFRVDRIGEVHVTTLHYTVAPSPDPVATVKDAVLRSPYPLVARVIVGAPADQVRPRLSPHAADVEPAGPHHALVTIGAQEAGWVAVHLAGLRLPLQVIEPPELVEELRLLGRDLTAVTLAADPGVARAID</sequence>
<dbReference type="AlphaFoldDB" id="A0A7Z0KAN4"/>
<organism evidence="5 6">
    <name type="scientific">Nesterenkonia xinjiangensis</name>
    <dbReference type="NCBI Taxonomy" id="225327"/>
    <lineage>
        <taxon>Bacteria</taxon>
        <taxon>Bacillati</taxon>
        <taxon>Actinomycetota</taxon>
        <taxon>Actinomycetes</taxon>
        <taxon>Micrococcales</taxon>
        <taxon>Micrococcaceae</taxon>
        <taxon>Nesterenkonia</taxon>
    </lineage>
</organism>
<keyword evidence="6" id="KW-1185">Reference proteome</keyword>
<accession>A0A7Z0KAN4</accession>
<dbReference type="SMART" id="SM00420">
    <property type="entry name" value="HTH_DEOR"/>
    <property type="match status" value="1"/>
</dbReference>
<dbReference type="PROSITE" id="PS00894">
    <property type="entry name" value="HTH_DEOR_1"/>
    <property type="match status" value="1"/>
</dbReference>
<dbReference type="InterPro" id="IPR036390">
    <property type="entry name" value="WH_DNA-bd_sf"/>
</dbReference>
<dbReference type="InterPro" id="IPR013196">
    <property type="entry name" value="HTH_11"/>
</dbReference>
<keyword evidence="3" id="KW-0804">Transcription</keyword>
<dbReference type="PROSITE" id="PS52050">
    <property type="entry name" value="WYL"/>
    <property type="match status" value="1"/>
</dbReference>
<dbReference type="InterPro" id="IPR036388">
    <property type="entry name" value="WH-like_DNA-bd_sf"/>
</dbReference>